<reference evidence="2" key="1">
    <citation type="journal article" date="2023" name="Mol. Biol. Evol.">
        <title>Third-Generation Sequencing Reveals the Adaptive Role of the Epigenome in Three Deep-Sea Polychaetes.</title>
        <authorList>
            <person name="Perez M."/>
            <person name="Aroh O."/>
            <person name="Sun Y."/>
            <person name="Lan Y."/>
            <person name="Juniper S.K."/>
            <person name="Young C.R."/>
            <person name="Angers B."/>
            <person name="Qian P.Y."/>
        </authorList>
    </citation>
    <scope>NUCLEOTIDE SEQUENCE</scope>
    <source>
        <strain evidence="2">R07B-5</strain>
    </source>
</reference>
<dbReference type="GO" id="GO:0005737">
    <property type="term" value="C:cytoplasm"/>
    <property type="evidence" value="ECO:0007669"/>
    <property type="project" value="TreeGrafter"/>
</dbReference>
<protein>
    <recommendedName>
        <fullName evidence="4">Gametogenetin-binding protein 2</fullName>
    </recommendedName>
</protein>
<evidence type="ECO:0008006" key="4">
    <source>
        <dbReference type="Google" id="ProtNLM"/>
    </source>
</evidence>
<keyword evidence="3" id="KW-1185">Reference proteome</keyword>
<evidence type="ECO:0000256" key="1">
    <source>
        <dbReference type="SAM" id="MobiDB-lite"/>
    </source>
</evidence>
<feature type="region of interest" description="Disordered" evidence="1">
    <location>
        <begin position="417"/>
        <end position="459"/>
    </location>
</feature>
<dbReference type="PANTHER" id="PTHR13601:SF2">
    <property type="entry name" value="GAMETOGENETIN-BINDING PROTEIN 2"/>
    <property type="match status" value="1"/>
</dbReference>
<name>A0AAD9P0J7_RIDPI</name>
<feature type="compositionally biased region" description="Low complexity" evidence="1">
    <location>
        <begin position="419"/>
        <end position="428"/>
    </location>
</feature>
<organism evidence="2 3">
    <name type="scientific">Ridgeia piscesae</name>
    <name type="common">Tubeworm</name>
    <dbReference type="NCBI Taxonomy" id="27915"/>
    <lineage>
        <taxon>Eukaryota</taxon>
        <taxon>Metazoa</taxon>
        <taxon>Spiralia</taxon>
        <taxon>Lophotrochozoa</taxon>
        <taxon>Annelida</taxon>
        <taxon>Polychaeta</taxon>
        <taxon>Sedentaria</taxon>
        <taxon>Canalipalpata</taxon>
        <taxon>Sabellida</taxon>
        <taxon>Siboglinidae</taxon>
        <taxon>Ridgeia</taxon>
    </lineage>
</organism>
<evidence type="ECO:0000313" key="2">
    <source>
        <dbReference type="EMBL" id="KAK2185954.1"/>
    </source>
</evidence>
<evidence type="ECO:0000313" key="3">
    <source>
        <dbReference type="Proteomes" id="UP001209878"/>
    </source>
</evidence>
<comment type="caution">
    <text evidence="2">The sequence shown here is derived from an EMBL/GenBank/DDBJ whole genome shotgun (WGS) entry which is preliminary data.</text>
</comment>
<dbReference type="GO" id="GO:0005634">
    <property type="term" value="C:nucleus"/>
    <property type="evidence" value="ECO:0007669"/>
    <property type="project" value="TreeGrafter"/>
</dbReference>
<feature type="compositionally biased region" description="Basic residues" evidence="1">
    <location>
        <begin position="374"/>
        <end position="388"/>
    </location>
</feature>
<feature type="region of interest" description="Disordered" evidence="1">
    <location>
        <begin position="370"/>
        <end position="394"/>
    </location>
</feature>
<gene>
    <name evidence="2" type="ORF">NP493_218g04027</name>
</gene>
<dbReference type="PANTHER" id="PTHR13601">
    <property type="entry name" value="GAMETOGENETIN-BINDING PROTEIN 2"/>
    <property type="match status" value="1"/>
</dbReference>
<dbReference type="EMBL" id="JAODUO010000217">
    <property type="protein sequence ID" value="KAK2185954.1"/>
    <property type="molecule type" value="Genomic_DNA"/>
</dbReference>
<dbReference type="InterPro" id="IPR026073">
    <property type="entry name" value="GGNBP2"/>
</dbReference>
<accession>A0AAD9P0J7</accession>
<dbReference type="Proteomes" id="UP001209878">
    <property type="component" value="Unassembled WGS sequence"/>
</dbReference>
<sequence length="628" mass="71174">MSRKQMARLAAVCRSADYPFERRQIPLVVDDNLTMVIQFSDTCVCCDKASIKQKELDRFMQRFCALSNDEVAVALMVTSKEIFSLLFQMVPCVGCRRSVERLFQELVDSGRPALEPLIFTGGSVLSLKREYLFEPKAIFGLFYVHGSKINTVMDSIPKSKKNKRCALHSLDSHKSKSVGSSWMDIWDVLSHECREEVVLVDSDDLIDTLDKYLKKHRFCTECKSKVLRAYSILMGDLDTSKEKGYCPSLYDGLRCCPGERHLHIECETDFVAHLIARAEPDLSGSRRERHAKTMDIAQEEVLTCLGIYLCERLHRIKQKLRAEEQTWQILFCIGVDALRKNFELALEKKQGISNLELMCEELQQEERAKELRREHKRQKRRKKKNKLKHGADDPDKENCMCDDDQTTASCSICIDRQRSTPPSSPSSSLCKCPAVQRPQRPQQPRPRRHRDLGTGSRSDLGYSSGLDWCECCSMPSSQDGSESMCSHDGDSPLCHRNEHVEETCHSCNSHSGLIGHSSQAKSCRECGKSKCAGGLVNGTVTDSRATGHMTLTSLQDMLEAGCSSGEEEDFISEEEIRQFKANEKNLTTQREELRETLRQRFASMRQRVMCVDDADIDADDTSPAVTTK</sequence>
<dbReference type="AlphaFoldDB" id="A0AAD9P0J7"/>
<proteinExistence type="predicted"/>